<evidence type="ECO:0000313" key="3">
    <source>
        <dbReference type="Proteomes" id="UP000784294"/>
    </source>
</evidence>
<protein>
    <submittedName>
        <fullName evidence="2">Uncharacterized protein</fullName>
    </submittedName>
</protein>
<dbReference type="EMBL" id="CAAALY010012188">
    <property type="protein sequence ID" value="VEL11571.1"/>
    <property type="molecule type" value="Genomic_DNA"/>
</dbReference>
<dbReference type="AlphaFoldDB" id="A0A448WH08"/>
<keyword evidence="3" id="KW-1185">Reference proteome</keyword>
<proteinExistence type="predicted"/>
<organism evidence="2 3">
    <name type="scientific">Protopolystoma xenopodis</name>
    <dbReference type="NCBI Taxonomy" id="117903"/>
    <lineage>
        <taxon>Eukaryota</taxon>
        <taxon>Metazoa</taxon>
        <taxon>Spiralia</taxon>
        <taxon>Lophotrochozoa</taxon>
        <taxon>Platyhelminthes</taxon>
        <taxon>Monogenea</taxon>
        <taxon>Polyopisthocotylea</taxon>
        <taxon>Polystomatidea</taxon>
        <taxon>Polystomatidae</taxon>
        <taxon>Protopolystoma</taxon>
    </lineage>
</organism>
<reference evidence="2" key="1">
    <citation type="submission" date="2018-11" db="EMBL/GenBank/DDBJ databases">
        <authorList>
            <consortium name="Pathogen Informatics"/>
        </authorList>
    </citation>
    <scope>NUCLEOTIDE SEQUENCE</scope>
</reference>
<feature type="transmembrane region" description="Helical" evidence="1">
    <location>
        <begin position="91"/>
        <end position="108"/>
    </location>
</feature>
<comment type="caution">
    <text evidence="2">The sequence shown here is derived from an EMBL/GenBank/DDBJ whole genome shotgun (WGS) entry which is preliminary data.</text>
</comment>
<dbReference type="Proteomes" id="UP000784294">
    <property type="component" value="Unassembled WGS sequence"/>
</dbReference>
<keyword evidence="1" id="KW-0472">Membrane</keyword>
<name>A0A448WH08_9PLAT</name>
<accession>A0A448WH08</accession>
<keyword evidence="1" id="KW-1133">Transmembrane helix</keyword>
<evidence type="ECO:0000313" key="2">
    <source>
        <dbReference type="EMBL" id="VEL11571.1"/>
    </source>
</evidence>
<keyword evidence="1" id="KW-0812">Transmembrane</keyword>
<evidence type="ECO:0000256" key="1">
    <source>
        <dbReference type="SAM" id="Phobius"/>
    </source>
</evidence>
<gene>
    <name evidence="2" type="ORF">PXEA_LOCUS5011</name>
</gene>
<sequence>MRELAFISTDLVCLQDVEAGLTRPGGRLLSMLAEHGYSARFVLTPCDTSVRTSIDHQSSAVARATILLYRTDVFTELGYRIRPVDKIAKSVCSYQFFIFLHIYAYMYAPNVIT</sequence>